<evidence type="ECO:0000256" key="2">
    <source>
        <dbReference type="ARBA" id="ARBA00022692"/>
    </source>
</evidence>
<evidence type="ECO:0000259" key="7">
    <source>
        <dbReference type="SMART" id="SM00014"/>
    </source>
</evidence>
<dbReference type="GO" id="GO:0016020">
    <property type="term" value="C:membrane"/>
    <property type="evidence" value="ECO:0007669"/>
    <property type="project" value="UniProtKB-SubCell"/>
</dbReference>
<reference evidence="8 9" key="1">
    <citation type="journal article" date="2011" name="J. Gen. Appl. Microbiol.">
        <title>Draft genome sequencing of the enigmatic basidiomycete Mixia osmundae.</title>
        <authorList>
            <person name="Nishida H."/>
            <person name="Nagatsuka Y."/>
            <person name="Sugiyama J."/>
        </authorList>
    </citation>
    <scope>NUCLEOTIDE SEQUENCE [LARGE SCALE GENOMIC DNA]</scope>
    <source>
        <strain evidence="9">CBS 9802 / IAM 14324 / JCM 22182 / KY 12970</strain>
    </source>
</reference>
<dbReference type="AlphaFoldDB" id="G7DYJ9"/>
<accession>G7DYJ9</accession>
<evidence type="ECO:0000256" key="6">
    <source>
        <dbReference type="SAM" id="Phobius"/>
    </source>
</evidence>
<dbReference type="InterPro" id="IPR026841">
    <property type="entry name" value="Aur1/Ipt1"/>
</dbReference>
<comment type="caution">
    <text evidence="8">The sequence shown here is derived from an EMBL/GenBank/DDBJ whole genome shotgun (WGS) entry which is preliminary data.</text>
</comment>
<keyword evidence="4 6" id="KW-0472">Membrane</keyword>
<dbReference type="InterPro" id="IPR000326">
    <property type="entry name" value="PAP2/HPO"/>
</dbReference>
<dbReference type="CDD" id="cd03386">
    <property type="entry name" value="PAP2_Aur1_like"/>
    <property type="match status" value="1"/>
</dbReference>
<evidence type="ECO:0000256" key="1">
    <source>
        <dbReference type="ARBA" id="ARBA00004141"/>
    </source>
</evidence>
<keyword evidence="3 6" id="KW-1133">Transmembrane helix</keyword>
<feature type="compositionally biased region" description="Polar residues" evidence="5">
    <location>
        <begin position="379"/>
        <end position="389"/>
    </location>
</feature>
<proteinExistence type="predicted"/>
<feature type="transmembrane region" description="Helical" evidence="6">
    <location>
        <begin position="187"/>
        <end position="209"/>
    </location>
</feature>
<reference evidence="8 9" key="2">
    <citation type="journal article" date="2012" name="Open Biol.">
        <title>Characteristics of nucleosomes and linker DNA regions on the genome of the basidiomycete Mixia osmundae revealed by mono- and dinucleosome mapping.</title>
        <authorList>
            <person name="Nishida H."/>
            <person name="Kondo S."/>
            <person name="Matsumoto T."/>
            <person name="Suzuki Y."/>
            <person name="Yoshikawa H."/>
            <person name="Taylor T.D."/>
            <person name="Sugiyama J."/>
        </authorList>
    </citation>
    <scope>NUCLEOTIDE SEQUENCE [LARGE SCALE GENOMIC DNA]</scope>
    <source>
        <strain evidence="9">CBS 9802 / IAM 14324 / JCM 22182 / KY 12970</strain>
    </source>
</reference>
<evidence type="ECO:0000256" key="4">
    <source>
        <dbReference type="ARBA" id="ARBA00023136"/>
    </source>
</evidence>
<feature type="compositionally biased region" description="Basic and acidic residues" evidence="5">
    <location>
        <begin position="400"/>
        <end position="411"/>
    </location>
</feature>
<feature type="transmembrane region" description="Helical" evidence="6">
    <location>
        <begin position="155"/>
        <end position="175"/>
    </location>
</feature>
<dbReference type="InterPro" id="IPR036938">
    <property type="entry name" value="PAP2/HPO_sf"/>
</dbReference>
<protein>
    <recommendedName>
        <fullName evidence="7">Phosphatidic acid phosphatase type 2/haloperoxidase domain-containing protein</fullName>
    </recommendedName>
</protein>
<dbReference type="EMBL" id="BABT02000062">
    <property type="protein sequence ID" value="GAA95659.1"/>
    <property type="molecule type" value="Genomic_DNA"/>
</dbReference>
<gene>
    <name evidence="8" type="primary">Mo02315</name>
    <name evidence="8" type="ORF">E5Q_02315</name>
</gene>
<dbReference type="RefSeq" id="XP_014570149.1">
    <property type="nucleotide sequence ID" value="XM_014714663.1"/>
</dbReference>
<evidence type="ECO:0000313" key="8">
    <source>
        <dbReference type="EMBL" id="GAA95659.1"/>
    </source>
</evidence>
<dbReference type="SUPFAM" id="SSF48317">
    <property type="entry name" value="Acid phosphatase/Vanadium-dependent haloperoxidase"/>
    <property type="match status" value="1"/>
</dbReference>
<evidence type="ECO:0000313" key="9">
    <source>
        <dbReference type="Proteomes" id="UP000009131"/>
    </source>
</evidence>
<name>G7DYJ9_MIXOS</name>
<sequence length="417" mass="45833">MPSFPSGVTLNDSVKKHLLYAVSRLDLNLSPSLTIQRAKAHRWTWQQEGHYALLLLLAIINLSYAESPTLLFKILMVAAYVTAALVPLTSQFVLPASIIFSWLLLFWSSKYIPVRVRPHIWVTLLPTLESVLYGANISDILTRTMNPFLDVLAWVPYGIIHFAAPFVVAATLFVFGPPGAINFFGKAFGYLNLVGVMIQVAVPCTPPWYELQYGLTPAHYGMPGSPGGLARIDAIFHSHGYTNTFTTAPIPFGAFPSLHAGCGTMEALFMSHFFPAGRVAYWSYVLWLYWTTMYLTHHYLIDLVAGAALAVGCFYLLMSEEMRHAPALAADKTSYIPHSSSTSSGDAYQLTALDEHELDDEELDHAQFGPVDKSAIVQSKATRSLSPPSNGARVASPRPATKDIEAGDIGRARSPRP</sequence>
<feature type="transmembrane region" description="Helical" evidence="6">
    <location>
        <begin position="77"/>
        <end position="107"/>
    </location>
</feature>
<dbReference type="OMA" id="WSIYDAQ"/>
<dbReference type="STRING" id="764103.G7DYJ9"/>
<dbReference type="InterPro" id="IPR052185">
    <property type="entry name" value="IPC_Synthase-Related"/>
</dbReference>
<dbReference type="Pfam" id="PF14378">
    <property type="entry name" value="PAP2_3"/>
    <property type="match status" value="1"/>
</dbReference>
<dbReference type="SMART" id="SM00014">
    <property type="entry name" value="acidPPc"/>
    <property type="match status" value="1"/>
</dbReference>
<keyword evidence="9" id="KW-1185">Reference proteome</keyword>
<feature type="region of interest" description="Disordered" evidence="5">
    <location>
        <begin position="379"/>
        <end position="417"/>
    </location>
</feature>
<dbReference type="FunCoup" id="G7DYJ9">
    <property type="interactions" value="65"/>
</dbReference>
<dbReference type="PANTHER" id="PTHR31310">
    <property type="match status" value="1"/>
</dbReference>
<comment type="subcellular location">
    <subcellularLocation>
        <location evidence="1">Membrane</location>
        <topology evidence="1">Multi-pass membrane protein</topology>
    </subcellularLocation>
</comment>
<dbReference type="HOGENOM" id="CLU_030747_0_1_1"/>
<dbReference type="eggNOG" id="ENOG502QPQM">
    <property type="taxonomic scope" value="Eukaryota"/>
</dbReference>
<evidence type="ECO:0000256" key="5">
    <source>
        <dbReference type="SAM" id="MobiDB-lite"/>
    </source>
</evidence>
<dbReference type="InParanoid" id="G7DYJ9"/>
<dbReference type="OrthoDB" id="5784at2759"/>
<dbReference type="GO" id="GO:0030148">
    <property type="term" value="P:sphingolipid biosynthetic process"/>
    <property type="evidence" value="ECO:0007669"/>
    <property type="project" value="TreeGrafter"/>
</dbReference>
<dbReference type="PANTHER" id="PTHR31310:SF11">
    <property type="entry name" value="INOSITOL PHOSPHORYLCERAMIDE SYNTHASE CATALYTIC SUBUNIT AUR1"/>
    <property type="match status" value="1"/>
</dbReference>
<feature type="transmembrane region" description="Helical" evidence="6">
    <location>
        <begin position="299"/>
        <end position="318"/>
    </location>
</feature>
<feature type="domain" description="Phosphatidic acid phosphatase type 2/haloperoxidase" evidence="7">
    <location>
        <begin position="183"/>
        <end position="318"/>
    </location>
</feature>
<dbReference type="Proteomes" id="UP000009131">
    <property type="component" value="Unassembled WGS sequence"/>
</dbReference>
<dbReference type="GO" id="GO:0070916">
    <property type="term" value="C:inositol phosphoceramide synthase complex"/>
    <property type="evidence" value="ECO:0007669"/>
    <property type="project" value="TreeGrafter"/>
</dbReference>
<organism evidence="8 9">
    <name type="scientific">Mixia osmundae (strain CBS 9802 / IAM 14324 / JCM 22182 / KY 12970)</name>
    <dbReference type="NCBI Taxonomy" id="764103"/>
    <lineage>
        <taxon>Eukaryota</taxon>
        <taxon>Fungi</taxon>
        <taxon>Dikarya</taxon>
        <taxon>Basidiomycota</taxon>
        <taxon>Pucciniomycotina</taxon>
        <taxon>Mixiomycetes</taxon>
        <taxon>Mixiales</taxon>
        <taxon>Mixiaceae</taxon>
        <taxon>Mixia</taxon>
    </lineage>
</organism>
<evidence type="ECO:0000256" key="3">
    <source>
        <dbReference type="ARBA" id="ARBA00022989"/>
    </source>
</evidence>
<feature type="transmembrane region" description="Helical" evidence="6">
    <location>
        <begin position="49"/>
        <end position="65"/>
    </location>
</feature>
<dbReference type="GO" id="GO:0006676">
    <property type="term" value="P:mannosyl diphosphorylinositol ceramide metabolic process"/>
    <property type="evidence" value="ECO:0007669"/>
    <property type="project" value="TreeGrafter"/>
</dbReference>
<keyword evidence="2 6" id="KW-0812">Transmembrane</keyword>